<dbReference type="Proteomes" id="UP000191408">
    <property type="component" value="Unassembled WGS sequence"/>
</dbReference>
<comment type="caution">
    <text evidence="11">The sequence shown here is derived from an EMBL/GenBank/DDBJ whole genome shotgun (WGS) entry which is preliminary data.</text>
</comment>
<dbReference type="GO" id="GO:0005351">
    <property type="term" value="F:carbohydrate:proton symporter activity"/>
    <property type="evidence" value="ECO:0007669"/>
    <property type="project" value="TreeGrafter"/>
</dbReference>
<evidence type="ECO:0000256" key="6">
    <source>
        <dbReference type="ARBA" id="ARBA00023136"/>
    </source>
</evidence>
<evidence type="ECO:0000256" key="7">
    <source>
        <dbReference type="RuleBase" id="RU003346"/>
    </source>
</evidence>
<dbReference type="PROSITE" id="PS00216">
    <property type="entry name" value="SUGAR_TRANSPORT_1"/>
    <property type="match status" value="1"/>
</dbReference>
<feature type="domain" description="Major facilitator superfamily (MFS) profile" evidence="10">
    <location>
        <begin position="70"/>
        <end position="533"/>
    </location>
</feature>
<evidence type="ECO:0000256" key="4">
    <source>
        <dbReference type="ARBA" id="ARBA00022692"/>
    </source>
</evidence>
<dbReference type="InterPro" id="IPR005828">
    <property type="entry name" value="MFS_sugar_transport-like"/>
</dbReference>
<comment type="subcellular location">
    <subcellularLocation>
        <location evidence="1">Membrane</location>
        <topology evidence="1">Multi-pass membrane protein</topology>
    </subcellularLocation>
</comment>
<feature type="transmembrane region" description="Helical" evidence="9">
    <location>
        <begin position="336"/>
        <end position="359"/>
    </location>
</feature>
<dbReference type="Pfam" id="PF00083">
    <property type="entry name" value="Sugar_tr"/>
    <property type="match status" value="1"/>
</dbReference>
<keyword evidence="4 9" id="KW-0812">Transmembrane</keyword>
<keyword evidence="5 9" id="KW-1133">Transmembrane helix</keyword>
<dbReference type="STRING" id="60169.A0A1V6NH43"/>
<evidence type="ECO:0000313" key="12">
    <source>
        <dbReference type="Proteomes" id="UP000191408"/>
    </source>
</evidence>
<dbReference type="EMBL" id="MDYM01000008">
    <property type="protein sequence ID" value="OQD63995.1"/>
    <property type="molecule type" value="Genomic_DNA"/>
</dbReference>
<dbReference type="InterPro" id="IPR050360">
    <property type="entry name" value="MFS_Sugar_Transporters"/>
</dbReference>
<feature type="transmembrane region" description="Helical" evidence="9">
    <location>
        <begin position="480"/>
        <end position="499"/>
    </location>
</feature>
<feature type="transmembrane region" description="Helical" evidence="9">
    <location>
        <begin position="444"/>
        <end position="468"/>
    </location>
</feature>
<feature type="region of interest" description="Disordered" evidence="8">
    <location>
        <begin position="571"/>
        <end position="600"/>
    </location>
</feature>
<evidence type="ECO:0000256" key="5">
    <source>
        <dbReference type="ARBA" id="ARBA00022989"/>
    </source>
</evidence>
<dbReference type="InterPro" id="IPR020846">
    <property type="entry name" value="MFS_dom"/>
</dbReference>
<feature type="transmembrane region" description="Helical" evidence="9">
    <location>
        <begin position="38"/>
        <end position="55"/>
    </location>
</feature>
<dbReference type="PROSITE" id="PS50850">
    <property type="entry name" value="MFS"/>
    <property type="match status" value="1"/>
</dbReference>
<feature type="transmembrane region" description="Helical" evidence="9">
    <location>
        <begin position="214"/>
        <end position="235"/>
    </location>
</feature>
<keyword evidence="12" id="KW-1185">Reference proteome</keyword>
<dbReference type="InterPro" id="IPR036259">
    <property type="entry name" value="MFS_trans_sf"/>
</dbReference>
<accession>A0A1V6NH43</accession>
<dbReference type="PROSITE" id="PS00217">
    <property type="entry name" value="SUGAR_TRANSPORT_2"/>
    <property type="match status" value="1"/>
</dbReference>
<sequence length="600" mass="66302">MIFGSRLFPFGRFIVLLFYWFCIFVHLCIFKIPHPYSSFLFFSFLSPSIFDLTPLRNFIMGYKITNIYVITTVAVIGGALFGFDIASMSAILGTQQYKCFFNQTGTNDEGLCGGPTSANQGGISAAMPGGSWVGALASGFVTDYLGRRGAIQSGSVIWCIGSAIVCSSFGIAQLVVGRFINGVSVGILSAQVPVYVAELAQPSKRGQVVGAQQWAITWGILIMFYVSYGCSFIKGPPAWRTPWGLQMVPAALLFGLVFLLPESPRWLAKKDRWNEAHEVLASVHAKGDHNAPFVQSELQEIREMVEFERQNKDASYLDLFKGPMLYRTHLGMFTQIWSQLTGMNVMMLYITYVFGMAGLSGNSNLVASSIQYVINVVMTVLALLFIDRWGRRTPLLIGSTLMMVFMFANAGIMASYGKPAPPGGLHHTPEQSWDLTDAPQAAKGVIACTYLFVASYAPTWGPVSWIYPPELYPLRLRGKAVALSTSSNWIFNFALSYFVPPAFENIQWKVYVVFGVFCFSMTVHVFFAFPETAGKTLEEVETMFTTPGLTPWKTTVQYHHVRRLEQGAIQSGKPAELHAEEGTAQVPKPSEKETTVSQLG</sequence>
<dbReference type="InterPro" id="IPR003663">
    <property type="entry name" value="Sugar/inositol_transpt"/>
</dbReference>
<dbReference type="CDD" id="cd17356">
    <property type="entry name" value="MFS_HXT"/>
    <property type="match status" value="1"/>
</dbReference>
<dbReference type="NCBIfam" id="TIGR00879">
    <property type="entry name" value="SP"/>
    <property type="match status" value="1"/>
</dbReference>
<keyword evidence="6 9" id="KW-0472">Membrane</keyword>
<dbReference type="OrthoDB" id="4142200at2759"/>
<evidence type="ECO:0000256" key="8">
    <source>
        <dbReference type="SAM" id="MobiDB-lite"/>
    </source>
</evidence>
<feature type="transmembrane region" description="Helical" evidence="9">
    <location>
        <begin position="12"/>
        <end position="32"/>
    </location>
</feature>
<evidence type="ECO:0000256" key="3">
    <source>
        <dbReference type="ARBA" id="ARBA00022448"/>
    </source>
</evidence>
<feature type="transmembrane region" description="Helical" evidence="9">
    <location>
        <begin position="511"/>
        <end position="529"/>
    </location>
</feature>
<evidence type="ECO:0000256" key="1">
    <source>
        <dbReference type="ARBA" id="ARBA00004141"/>
    </source>
</evidence>
<comment type="similarity">
    <text evidence="2 7">Belongs to the major facilitator superfamily. Sugar transporter (TC 2.A.1.1) family.</text>
</comment>
<dbReference type="SUPFAM" id="SSF103473">
    <property type="entry name" value="MFS general substrate transporter"/>
    <property type="match status" value="1"/>
</dbReference>
<dbReference type="InterPro" id="IPR005829">
    <property type="entry name" value="Sugar_transporter_CS"/>
</dbReference>
<protein>
    <recommendedName>
        <fullName evidence="10">Major facilitator superfamily (MFS) profile domain-containing protein</fullName>
    </recommendedName>
</protein>
<feature type="transmembrane region" description="Helical" evidence="9">
    <location>
        <begin position="395"/>
        <end position="416"/>
    </location>
</feature>
<dbReference type="PANTHER" id="PTHR48022:SF7">
    <property type="entry name" value="MAJOR FACILITATOR SUPERFAMILY (MFS) PROFILE DOMAIN-CONTAINING PROTEIN-RELATED"/>
    <property type="match status" value="1"/>
</dbReference>
<feature type="transmembrane region" description="Helical" evidence="9">
    <location>
        <begin position="155"/>
        <end position="176"/>
    </location>
</feature>
<feature type="transmembrane region" description="Helical" evidence="9">
    <location>
        <begin position="241"/>
        <end position="260"/>
    </location>
</feature>
<evidence type="ECO:0000313" key="11">
    <source>
        <dbReference type="EMBL" id="OQD63995.1"/>
    </source>
</evidence>
<dbReference type="FunFam" id="1.20.1250.20:FF:000026">
    <property type="entry name" value="MFS quinate transporter QutD"/>
    <property type="match status" value="1"/>
</dbReference>
<dbReference type="PRINTS" id="PR00171">
    <property type="entry name" value="SUGRTRNSPORT"/>
</dbReference>
<dbReference type="GO" id="GO:0016020">
    <property type="term" value="C:membrane"/>
    <property type="evidence" value="ECO:0007669"/>
    <property type="project" value="UniProtKB-SubCell"/>
</dbReference>
<keyword evidence="3 7" id="KW-0813">Transport</keyword>
<gene>
    <name evidence="11" type="ORF">PENPOL_c008G07388</name>
</gene>
<name>A0A1V6NH43_PENPO</name>
<reference evidence="12" key="1">
    <citation type="journal article" date="2017" name="Nat. Microbiol.">
        <title>Global analysis of biosynthetic gene clusters reveals vast potential of secondary metabolite production in Penicillium species.</title>
        <authorList>
            <person name="Nielsen J.C."/>
            <person name="Grijseels S."/>
            <person name="Prigent S."/>
            <person name="Ji B."/>
            <person name="Dainat J."/>
            <person name="Nielsen K.F."/>
            <person name="Frisvad J.C."/>
            <person name="Workman M."/>
            <person name="Nielsen J."/>
        </authorList>
    </citation>
    <scope>NUCLEOTIDE SEQUENCE [LARGE SCALE GENOMIC DNA]</scope>
    <source>
        <strain evidence="12">IBT 4502</strain>
    </source>
</reference>
<evidence type="ECO:0000259" key="10">
    <source>
        <dbReference type="PROSITE" id="PS50850"/>
    </source>
</evidence>
<organism evidence="11 12">
    <name type="scientific">Penicillium polonicum</name>
    <dbReference type="NCBI Taxonomy" id="60169"/>
    <lineage>
        <taxon>Eukaryota</taxon>
        <taxon>Fungi</taxon>
        <taxon>Dikarya</taxon>
        <taxon>Ascomycota</taxon>
        <taxon>Pezizomycotina</taxon>
        <taxon>Eurotiomycetes</taxon>
        <taxon>Eurotiomycetidae</taxon>
        <taxon>Eurotiales</taxon>
        <taxon>Aspergillaceae</taxon>
        <taxon>Penicillium</taxon>
    </lineage>
</organism>
<dbReference type="AlphaFoldDB" id="A0A1V6NH43"/>
<proteinExistence type="inferred from homology"/>
<feature type="transmembrane region" description="Helical" evidence="9">
    <location>
        <begin position="67"/>
        <end position="92"/>
    </location>
</feature>
<dbReference type="Gene3D" id="1.20.1250.20">
    <property type="entry name" value="MFS general substrate transporter like domains"/>
    <property type="match status" value="1"/>
</dbReference>
<feature type="transmembrane region" description="Helical" evidence="9">
    <location>
        <begin position="365"/>
        <end position="386"/>
    </location>
</feature>
<evidence type="ECO:0000256" key="2">
    <source>
        <dbReference type="ARBA" id="ARBA00010992"/>
    </source>
</evidence>
<evidence type="ECO:0000256" key="9">
    <source>
        <dbReference type="SAM" id="Phobius"/>
    </source>
</evidence>
<dbReference type="PANTHER" id="PTHR48022">
    <property type="entry name" value="PLASTIDIC GLUCOSE TRANSPORTER 4"/>
    <property type="match status" value="1"/>
</dbReference>